<dbReference type="GO" id="GO:0005856">
    <property type="term" value="C:cytoskeleton"/>
    <property type="evidence" value="ECO:0007669"/>
    <property type="project" value="TreeGrafter"/>
</dbReference>
<dbReference type="InterPro" id="IPR051017">
    <property type="entry name" value="Aldolase-II_Adducin_sf"/>
</dbReference>
<evidence type="ECO:0000313" key="6">
    <source>
        <dbReference type="EMBL" id="NXA65347.1"/>
    </source>
</evidence>
<name>A0A7K7XI93_9PASS</name>
<dbReference type="PANTHER" id="PTHR10672">
    <property type="entry name" value="ADDUCIN"/>
    <property type="match status" value="1"/>
</dbReference>
<keyword evidence="4" id="KW-0732">Signal</keyword>
<accession>A0A7K7XI93</accession>
<dbReference type="EMBL" id="VZTA01016934">
    <property type="protein sequence ID" value="NXA65347.1"/>
    <property type="molecule type" value="Genomic_DNA"/>
</dbReference>
<feature type="chain" id="PRO_5029681378" evidence="4">
    <location>
        <begin position="17"/>
        <end position="523"/>
    </location>
</feature>
<organism evidence="6 7">
    <name type="scientific">Mohoua ochrocephala</name>
    <dbReference type="NCBI Taxonomy" id="874463"/>
    <lineage>
        <taxon>Eukaryota</taxon>
        <taxon>Metazoa</taxon>
        <taxon>Chordata</taxon>
        <taxon>Craniata</taxon>
        <taxon>Vertebrata</taxon>
        <taxon>Euteleostomi</taxon>
        <taxon>Archelosauria</taxon>
        <taxon>Archosauria</taxon>
        <taxon>Dinosauria</taxon>
        <taxon>Saurischia</taxon>
        <taxon>Theropoda</taxon>
        <taxon>Coelurosauria</taxon>
        <taxon>Aves</taxon>
        <taxon>Neognathae</taxon>
        <taxon>Neoaves</taxon>
        <taxon>Telluraves</taxon>
        <taxon>Australaves</taxon>
        <taxon>Passeriformes</taxon>
        <taxon>Meliphagoidea</taxon>
        <taxon>Acanthizidae</taxon>
        <taxon>Mohoua</taxon>
    </lineage>
</organism>
<feature type="compositionally biased region" description="Pro residues" evidence="3">
    <location>
        <begin position="326"/>
        <end position="340"/>
    </location>
</feature>
<feature type="non-terminal residue" evidence="6">
    <location>
        <position position="1"/>
    </location>
</feature>
<evidence type="ECO:0000313" key="7">
    <source>
        <dbReference type="Proteomes" id="UP000586926"/>
    </source>
</evidence>
<feature type="domain" description="Class II aldolase/adducin N-terminal" evidence="5">
    <location>
        <begin position="77"/>
        <end position="110"/>
    </location>
</feature>
<evidence type="ECO:0000256" key="1">
    <source>
        <dbReference type="ARBA" id="ARBA00004413"/>
    </source>
</evidence>
<dbReference type="Gene3D" id="3.40.225.10">
    <property type="entry name" value="Class II aldolase/adducin N-terminal domain"/>
    <property type="match status" value="1"/>
</dbReference>
<dbReference type="InterPro" id="IPR036409">
    <property type="entry name" value="Aldolase_II/adducin_N_sf"/>
</dbReference>
<dbReference type="GO" id="GO:0051016">
    <property type="term" value="P:barbed-end actin filament capping"/>
    <property type="evidence" value="ECO:0007669"/>
    <property type="project" value="TreeGrafter"/>
</dbReference>
<evidence type="ECO:0000256" key="3">
    <source>
        <dbReference type="SAM" id="MobiDB-lite"/>
    </source>
</evidence>
<feature type="compositionally biased region" description="Basic residues" evidence="3">
    <location>
        <begin position="499"/>
        <end position="523"/>
    </location>
</feature>
<evidence type="ECO:0000256" key="4">
    <source>
        <dbReference type="SAM" id="SignalP"/>
    </source>
</evidence>
<sequence>AQVSAMRCGLLPISRAALLLGDVAYFDFRGEVEDEADRVELQKCLGPTCKVRGHQGDAGAAPPPPARPADVPRVLQILVLRNHGVLALGDTAEEAFYSIFHLQAACEVQVSAGREMSCNLIVLERAQQRGPHGLGAVRRAGTTFGPLHKSRLGEHEFEALMRMLDNLGYRTGYTYRYPFVQEKSKPKSDVLIPATVTAFVFEEEPAGTPALRQHAQKQQKEKTRWLNTPNTYTRVNLAEEPQGSAGSQRTKTTWLRADEVEKGSSGTPIRIENPNQFVPLYTDPQEVLEMRNKVRAGSPGWHRGDPGPACLSAAGEKDAAAEESGAPPPEPPPPEPPAPVEPTEGEWGDEHPKTRGGVPVSSGSGGTRAAVAKPPSAGGSVGCRGHPCPRPSPHAPAGATFPLFRSAAGAGARLGAAGSAMVSRGVCLSCLSVSTTSPFSFLPPPAVVNGKDEEQSTEENLGKGGTDRTTPNADQEAPKEKETVTSNPVSPDGSPSKSPSKKKKKFRTPSFLKKGKKKEKIES</sequence>
<feature type="region of interest" description="Disordered" evidence="3">
    <location>
        <begin position="296"/>
        <end position="391"/>
    </location>
</feature>
<feature type="compositionally biased region" description="Low complexity" evidence="3">
    <location>
        <begin position="488"/>
        <end position="498"/>
    </location>
</feature>
<proteinExistence type="inferred from homology"/>
<dbReference type="InterPro" id="IPR001303">
    <property type="entry name" value="Aldolase_II/adducin_N"/>
</dbReference>
<evidence type="ECO:0000256" key="2">
    <source>
        <dbReference type="ARBA" id="ARBA00006274"/>
    </source>
</evidence>
<dbReference type="Pfam" id="PF00596">
    <property type="entry name" value="Aldolase_II"/>
    <property type="match status" value="1"/>
</dbReference>
<reference evidence="6 7" key="1">
    <citation type="submission" date="2019-09" db="EMBL/GenBank/DDBJ databases">
        <title>Bird 10,000 Genomes (B10K) Project - Family phase.</title>
        <authorList>
            <person name="Zhang G."/>
        </authorList>
    </citation>
    <scope>NUCLEOTIDE SEQUENCE [LARGE SCALE GENOMIC DNA]</scope>
    <source>
        <strain evidence="6">B10K-DU-030-22</strain>
        <tissue evidence="6">Blood</tissue>
    </source>
</reference>
<dbReference type="Proteomes" id="UP000586926">
    <property type="component" value="Unassembled WGS sequence"/>
</dbReference>
<protein>
    <submittedName>
        <fullName evidence="6">ADDB protein</fullName>
    </submittedName>
</protein>
<comment type="similarity">
    <text evidence="2">Belongs to the aldolase class II family. Adducin subfamily.</text>
</comment>
<dbReference type="GO" id="GO:0051015">
    <property type="term" value="F:actin filament binding"/>
    <property type="evidence" value="ECO:0007669"/>
    <property type="project" value="TreeGrafter"/>
</dbReference>
<comment type="caution">
    <text evidence="6">The sequence shown here is derived from an EMBL/GenBank/DDBJ whole genome shotgun (WGS) entry which is preliminary data.</text>
</comment>
<feature type="region of interest" description="Disordered" evidence="3">
    <location>
        <begin position="435"/>
        <end position="523"/>
    </location>
</feature>
<dbReference type="SUPFAM" id="SSF53639">
    <property type="entry name" value="AraD/HMP-PK domain-like"/>
    <property type="match status" value="1"/>
</dbReference>
<feature type="signal peptide" evidence="4">
    <location>
        <begin position="1"/>
        <end position="16"/>
    </location>
</feature>
<dbReference type="GO" id="GO:0014069">
    <property type="term" value="C:postsynaptic density"/>
    <property type="evidence" value="ECO:0007669"/>
    <property type="project" value="TreeGrafter"/>
</dbReference>
<gene>
    <name evidence="6" type="primary">Add2</name>
    <name evidence="6" type="ORF">MOHOCH_R12171</name>
</gene>
<dbReference type="AlphaFoldDB" id="A0A7K7XI93"/>
<comment type="subcellular location">
    <subcellularLocation>
        <location evidence="1">Cell membrane</location>
        <topology evidence="1">Peripheral membrane protein</topology>
        <orientation evidence="1">Cytoplasmic side</orientation>
    </subcellularLocation>
</comment>
<evidence type="ECO:0000259" key="5">
    <source>
        <dbReference type="Pfam" id="PF00596"/>
    </source>
</evidence>
<keyword evidence="7" id="KW-1185">Reference proteome</keyword>
<dbReference type="PANTHER" id="PTHR10672:SF6">
    <property type="entry name" value="BETA-ADDUCIN"/>
    <property type="match status" value="1"/>
</dbReference>
<dbReference type="GO" id="GO:0005886">
    <property type="term" value="C:plasma membrane"/>
    <property type="evidence" value="ECO:0007669"/>
    <property type="project" value="UniProtKB-SubCell"/>
</dbReference>
<feature type="non-terminal residue" evidence="6">
    <location>
        <position position="523"/>
    </location>
</feature>